<feature type="binding site" evidence="14">
    <location>
        <position position="43"/>
    </location>
    <ligand>
        <name>(2R)-3-phosphoglycerate</name>
        <dbReference type="ChEBI" id="CHEBI:58272"/>
    </ligand>
</feature>
<evidence type="ECO:0000256" key="2">
    <source>
        <dbReference type="ARBA" id="ARBA00001946"/>
    </source>
</evidence>
<evidence type="ECO:0000256" key="8">
    <source>
        <dbReference type="ARBA" id="ARBA00022723"/>
    </source>
</evidence>
<evidence type="ECO:0000256" key="1">
    <source>
        <dbReference type="ARBA" id="ARBA00000642"/>
    </source>
</evidence>
<feature type="binding site" evidence="15">
    <location>
        <position position="226"/>
    </location>
    <ligand>
        <name>ATP</name>
        <dbReference type="ChEBI" id="CHEBI:30616"/>
    </ligand>
</feature>
<dbReference type="Proteomes" id="UP000078046">
    <property type="component" value="Unassembled WGS sequence"/>
</dbReference>
<feature type="binding site" evidence="14">
    <location>
        <position position="177"/>
    </location>
    <ligand>
        <name>(2R)-3-phosphoglycerate</name>
        <dbReference type="ChEBI" id="CHEBI:58272"/>
    </ligand>
</feature>
<evidence type="ECO:0000256" key="13">
    <source>
        <dbReference type="ARBA" id="ARBA00023152"/>
    </source>
</evidence>
<evidence type="ECO:0000313" key="18">
    <source>
        <dbReference type="EMBL" id="OAF69983.1"/>
    </source>
</evidence>
<evidence type="ECO:0000256" key="10">
    <source>
        <dbReference type="ARBA" id="ARBA00022777"/>
    </source>
</evidence>
<feature type="binding site" evidence="14">
    <location>
        <position position="126"/>
    </location>
    <ligand>
        <name>(2R)-3-phosphoglycerate</name>
        <dbReference type="ChEBI" id="CHEBI:58272"/>
    </ligand>
</feature>
<feature type="binding site" evidence="15">
    <location>
        <position position="319"/>
    </location>
    <ligand>
        <name>ATP</name>
        <dbReference type="ChEBI" id="CHEBI:30616"/>
    </ligand>
</feature>
<evidence type="ECO:0000256" key="5">
    <source>
        <dbReference type="ARBA" id="ARBA00011245"/>
    </source>
</evidence>
<keyword evidence="19" id="KW-1185">Reference proteome</keyword>
<evidence type="ECO:0000256" key="15">
    <source>
        <dbReference type="PIRSR" id="PIRSR000724-2"/>
    </source>
</evidence>
<evidence type="ECO:0000256" key="9">
    <source>
        <dbReference type="ARBA" id="ARBA00022741"/>
    </source>
</evidence>
<dbReference type="HAMAP" id="MF_00145">
    <property type="entry name" value="Phosphoglyc_kinase"/>
    <property type="match status" value="1"/>
</dbReference>
<dbReference type="InterPro" id="IPR036043">
    <property type="entry name" value="Phosphoglycerate_kinase_sf"/>
</dbReference>
<evidence type="ECO:0000256" key="11">
    <source>
        <dbReference type="ARBA" id="ARBA00022840"/>
    </source>
</evidence>
<keyword evidence="10 16" id="KW-0418">Kinase</keyword>
<gene>
    <name evidence="18" type="ORF">A3Q56_02254</name>
</gene>
<comment type="subunit">
    <text evidence="5 17">Monomer.</text>
</comment>
<dbReference type="UniPathway" id="UPA00109">
    <property type="reaction ID" value="UER00185"/>
</dbReference>
<evidence type="ECO:0000256" key="3">
    <source>
        <dbReference type="ARBA" id="ARBA00004838"/>
    </source>
</evidence>
<evidence type="ECO:0000256" key="16">
    <source>
        <dbReference type="RuleBase" id="RU000532"/>
    </source>
</evidence>
<dbReference type="GO" id="GO:0005524">
    <property type="term" value="F:ATP binding"/>
    <property type="evidence" value="ECO:0007669"/>
    <property type="project" value="UniProtKB-KW"/>
</dbReference>
<keyword evidence="8" id="KW-0479">Metal-binding</keyword>
<dbReference type="Gene3D" id="3.40.50.1260">
    <property type="entry name" value="Phosphoglycerate kinase, N-terminal domain"/>
    <property type="match status" value="3"/>
</dbReference>
<dbReference type="GO" id="GO:0006094">
    <property type="term" value="P:gluconeogenesis"/>
    <property type="evidence" value="ECO:0007669"/>
    <property type="project" value="TreeGrafter"/>
</dbReference>
<evidence type="ECO:0000256" key="6">
    <source>
        <dbReference type="ARBA" id="ARBA00013061"/>
    </source>
</evidence>
<dbReference type="InterPro" id="IPR015824">
    <property type="entry name" value="Phosphoglycerate_kinase_N"/>
</dbReference>
<dbReference type="GO" id="GO:0043531">
    <property type="term" value="F:ADP binding"/>
    <property type="evidence" value="ECO:0007669"/>
    <property type="project" value="TreeGrafter"/>
</dbReference>
<dbReference type="PRINTS" id="PR00477">
    <property type="entry name" value="PHGLYCKINASE"/>
</dbReference>
<accession>A0A177B8L4</accession>
<dbReference type="GO" id="GO:0005829">
    <property type="term" value="C:cytosol"/>
    <property type="evidence" value="ECO:0007669"/>
    <property type="project" value="TreeGrafter"/>
</dbReference>
<dbReference type="AlphaFoldDB" id="A0A177B8L4"/>
<keyword evidence="12" id="KW-0460">Magnesium</keyword>
<evidence type="ECO:0000256" key="4">
    <source>
        <dbReference type="ARBA" id="ARBA00008982"/>
    </source>
</evidence>
<dbReference type="InterPro" id="IPR001576">
    <property type="entry name" value="Phosphoglycerate_kinase"/>
</dbReference>
<keyword evidence="13" id="KW-0324">Glycolysis</keyword>
<evidence type="ECO:0000256" key="17">
    <source>
        <dbReference type="RuleBase" id="RU000696"/>
    </source>
</evidence>
<dbReference type="SUPFAM" id="SSF53748">
    <property type="entry name" value="Phosphoglycerate kinase"/>
    <property type="match status" value="1"/>
</dbReference>
<dbReference type="PANTHER" id="PTHR11406">
    <property type="entry name" value="PHOSPHOGLYCERATE KINASE"/>
    <property type="match status" value="1"/>
</dbReference>
<comment type="similarity">
    <text evidence="4 16">Belongs to the phosphoglycerate kinase family.</text>
</comment>
<evidence type="ECO:0000256" key="7">
    <source>
        <dbReference type="ARBA" id="ARBA00022679"/>
    </source>
</evidence>
<evidence type="ECO:0000313" key="19">
    <source>
        <dbReference type="Proteomes" id="UP000078046"/>
    </source>
</evidence>
<dbReference type="GO" id="GO:0006096">
    <property type="term" value="P:glycolytic process"/>
    <property type="evidence" value="ECO:0007669"/>
    <property type="project" value="UniProtKB-UniPathway"/>
</dbReference>
<proteinExistence type="inferred from homology"/>
<dbReference type="PANTHER" id="PTHR11406:SF0">
    <property type="entry name" value="PHOSPHOGLYCERATE KINASE"/>
    <property type="match status" value="1"/>
</dbReference>
<keyword evidence="11 15" id="KW-0067">ATP-binding</keyword>
<organism evidence="18 19">
    <name type="scientific">Intoshia linei</name>
    <dbReference type="NCBI Taxonomy" id="1819745"/>
    <lineage>
        <taxon>Eukaryota</taxon>
        <taxon>Metazoa</taxon>
        <taxon>Spiralia</taxon>
        <taxon>Lophotrochozoa</taxon>
        <taxon>Mesozoa</taxon>
        <taxon>Orthonectida</taxon>
        <taxon>Rhopaluridae</taxon>
        <taxon>Intoshia</taxon>
    </lineage>
</organism>
<keyword evidence="7 16" id="KW-0808">Transferase</keyword>
<feature type="binding site" evidence="14">
    <location>
        <begin position="23"/>
        <end position="25"/>
    </location>
    <ligand>
        <name>substrate</name>
    </ligand>
</feature>
<dbReference type="PIRSF" id="PIRSF000724">
    <property type="entry name" value="Pgk"/>
    <property type="match status" value="1"/>
</dbReference>
<reference evidence="18 19" key="1">
    <citation type="submission" date="2016-04" db="EMBL/GenBank/DDBJ databases">
        <title>The genome of Intoshia linei affirms orthonectids as highly simplified spiralians.</title>
        <authorList>
            <person name="Mikhailov K.V."/>
            <person name="Slusarev G.S."/>
            <person name="Nikitin M.A."/>
            <person name="Logacheva M.D."/>
            <person name="Penin A."/>
            <person name="Aleoshin V."/>
            <person name="Panchin Y.V."/>
        </authorList>
    </citation>
    <scope>NUCLEOTIDE SEQUENCE [LARGE SCALE GENOMIC DNA]</scope>
    <source>
        <strain evidence="18">Intl2013</strain>
        <tissue evidence="18">Whole animal</tissue>
    </source>
</reference>
<comment type="cofactor">
    <cofactor evidence="2">
        <name>Mg(2+)</name>
        <dbReference type="ChEBI" id="CHEBI:18420"/>
    </cofactor>
</comment>
<evidence type="ECO:0000256" key="14">
    <source>
        <dbReference type="PIRSR" id="PIRSR000724-1"/>
    </source>
</evidence>
<comment type="pathway">
    <text evidence="3 16">Carbohydrate degradation; glycolysis; pyruvate from D-glyceraldehyde 3-phosphate: step 2/5.</text>
</comment>
<name>A0A177B8L4_9BILA</name>
<feature type="binding site" evidence="14">
    <location>
        <begin position="67"/>
        <end position="70"/>
    </location>
    <ligand>
        <name>substrate</name>
    </ligand>
</feature>
<sequence>MTLKKKTIDNVNLKGKNLVIRVDFNVPLKVGESSELMVANDFRIKSAIPTINYCINHEANRIVLLSHLGRPDGNIILKYSMKPVFEQLKTLLDVKCKFIHEPHFEKGAELVKNLSGVKVVLMENLRFNIGEEGSRVENIDNKKTKIKATFDEKEKYERAIKSLGDVYVNDAFGTVHRAHGSMKGTYFNIKCAGFLLSKELEYFGKVLENPQKPLVAILGGAKVKDKIQLIENMISLVDNLIICGGMVFTFLKTLHGMKIGSSLYDEEGSKVITRIMDAAKKQSVNVYFPVDFVIGNEIKDSAKISTVTDKEGVPDGFMGLDIGPKSVENFSKIILLSKTIVWNGPAGVFEVDSFAKGTKDILDIVVQATKAGSVSVIGGGDTATCCEKWNKSHLISHVSTGGGSSLELMQGLKLPGVENLDDA</sequence>
<evidence type="ECO:0000256" key="12">
    <source>
        <dbReference type="ARBA" id="ARBA00022842"/>
    </source>
</evidence>
<dbReference type="Pfam" id="PF00162">
    <property type="entry name" value="PGK"/>
    <property type="match status" value="1"/>
</dbReference>
<comment type="catalytic activity">
    <reaction evidence="1 16">
        <text>(2R)-3-phosphoglycerate + ATP = (2R)-3-phospho-glyceroyl phosphate + ADP</text>
        <dbReference type="Rhea" id="RHEA:14801"/>
        <dbReference type="ChEBI" id="CHEBI:30616"/>
        <dbReference type="ChEBI" id="CHEBI:57604"/>
        <dbReference type="ChEBI" id="CHEBI:58272"/>
        <dbReference type="ChEBI" id="CHEBI:456216"/>
        <dbReference type="EC" id="2.7.2.3"/>
    </reaction>
</comment>
<dbReference type="GO" id="GO:0004618">
    <property type="term" value="F:phosphoglycerate kinase activity"/>
    <property type="evidence" value="ECO:0007669"/>
    <property type="project" value="UniProtKB-EC"/>
</dbReference>
<keyword evidence="9" id="KW-0547">Nucleotide-binding</keyword>
<dbReference type="FunFam" id="3.40.50.1260:FF:000003">
    <property type="entry name" value="Phosphoglycerate kinase"/>
    <property type="match status" value="1"/>
</dbReference>
<dbReference type="GO" id="GO:0046872">
    <property type="term" value="F:metal ion binding"/>
    <property type="evidence" value="ECO:0007669"/>
    <property type="project" value="UniProtKB-KW"/>
</dbReference>
<protein>
    <recommendedName>
        <fullName evidence="6 16">Phosphoglycerate kinase</fullName>
        <ecNumber evidence="6 16">2.7.2.3</ecNumber>
    </recommendedName>
</protein>
<dbReference type="EMBL" id="LWCA01000202">
    <property type="protein sequence ID" value="OAF69983.1"/>
    <property type="molecule type" value="Genomic_DNA"/>
</dbReference>
<dbReference type="EC" id="2.7.2.3" evidence="6 16"/>
<comment type="caution">
    <text evidence="18">The sequence shown here is derived from an EMBL/GenBank/DDBJ whole genome shotgun (WGS) entry which is preliminary data.</text>
</comment>
<dbReference type="OrthoDB" id="275353at2759"/>
<feature type="binding site" evidence="15">
    <location>
        <position position="350"/>
    </location>
    <ligand>
        <name>ATP</name>
        <dbReference type="ChEBI" id="CHEBI:30616"/>
    </ligand>
</feature>
<feature type="binding site" evidence="15">
    <location>
        <begin position="379"/>
        <end position="382"/>
    </location>
    <ligand>
        <name>ATP</name>
        <dbReference type="ChEBI" id="CHEBI:30616"/>
    </ligand>
</feature>